<accession>A0A1H4J592</accession>
<protein>
    <submittedName>
        <fullName evidence="2">Uncharacterized membrane protein</fullName>
    </submittedName>
</protein>
<evidence type="ECO:0000313" key="2">
    <source>
        <dbReference type="EMBL" id="SEB41480.1"/>
    </source>
</evidence>
<dbReference type="Proteomes" id="UP000198982">
    <property type="component" value="Unassembled WGS sequence"/>
</dbReference>
<keyword evidence="1" id="KW-1133">Transmembrane helix</keyword>
<evidence type="ECO:0000256" key="1">
    <source>
        <dbReference type="SAM" id="Phobius"/>
    </source>
</evidence>
<feature type="transmembrane region" description="Helical" evidence="1">
    <location>
        <begin position="50"/>
        <end position="70"/>
    </location>
</feature>
<keyword evidence="3" id="KW-1185">Reference proteome</keyword>
<proteinExistence type="predicted"/>
<keyword evidence="1" id="KW-0472">Membrane</keyword>
<name>A0A1H4J592_9PSED</name>
<evidence type="ECO:0000313" key="3">
    <source>
        <dbReference type="Proteomes" id="UP000198982"/>
    </source>
</evidence>
<reference evidence="3" key="1">
    <citation type="submission" date="2016-10" db="EMBL/GenBank/DDBJ databases">
        <authorList>
            <person name="Varghese N."/>
            <person name="Submissions S."/>
        </authorList>
    </citation>
    <scope>NUCLEOTIDE SEQUENCE [LARGE SCALE GENOMIC DNA]</scope>
    <source>
        <strain evidence="3">DSM 9751</strain>
    </source>
</reference>
<dbReference type="EMBL" id="FNTJ01000001">
    <property type="protein sequence ID" value="SEB41480.1"/>
    <property type="molecule type" value="Genomic_DNA"/>
</dbReference>
<feature type="transmembrane region" description="Helical" evidence="1">
    <location>
        <begin position="82"/>
        <end position="100"/>
    </location>
</feature>
<dbReference type="Pfam" id="PF10027">
    <property type="entry name" value="DUF2269"/>
    <property type="match status" value="1"/>
</dbReference>
<dbReference type="AlphaFoldDB" id="A0A1H4J592"/>
<sequence>METLTTLKALHVLATVLLLGSALGLAIWTWRLRRRGDTMVYSRVLQRPGLFGWLLLAIGLLSLPFSGWGMVHLVGWPLGQTWLLGSSVLYTLGALAWLWLMVRLNRLRRAKAASGLTFTLVLAVFGLLCFVAIAGLMGAKPV</sequence>
<feature type="transmembrane region" description="Helical" evidence="1">
    <location>
        <begin position="12"/>
        <end position="30"/>
    </location>
</feature>
<keyword evidence="1" id="KW-0812">Transmembrane</keyword>
<feature type="transmembrane region" description="Helical" evidence="1">
    <location>
        <begin position="112"/>
        <end position="137"/>
    </location>
</feature>
<dbReference type="InterPro" id="IPR018729">
    <property type="entry name" value="DUF2269_transmembrane"/>
</dbReference>
<organism evidence="2 3">
    <name type="scientific">Pseudomonas saponiphila</name>
    <dbReference type="NCBI Taxonomy" id="556534"/>
    <lineage>
        <taxon>Bacteria</taxon>
        <taxon>Pseudomonadati</taxon>
        <taxon>Pseudomonadota</taxon>
        <taxon>Gammaproteobacteria</taxon>
        <taxon>Pseudomonadales</taxon>
        <taxon>Pseudomonadaceae</taxon>
        <taxon>Pseudomonas</taxon>
    </lineage>
</organism>
<gene>
    <name evidence="2" type="ORF">SAMN05216178_0089</name>
</gene>
<dbReference type="RefSeq" id="WP_092308640.1">
    <property type="nucleotide sequence ID" value="NZ_FNTJ01000001.1"/>
</dbReference>